<dbReference type="OrthoDB" id="3774077at2759"/>
<feature type="region of interest" description="Disordered" evidence="1">
    <location>
        <begin position="108"/>
        <end position="133"/>
    </location>
</feature>
<dbReference type="AlphaFoldDB" id="A0A6A5VFD3"/>
<reference evidence="2" key="1">
    <citation type="journal article" date="2020" name="Stud. Mycol.">
        <title>101 Dothideomycetes genomes: a test case for predicting lifestyles and emergence of pathogens.</title>
        <authorList>
            <person name="Haridas S."/>
            <person name="Albert R."/>
            <person name="Binder M."/>
            <person name="Bloem J."/>
            <person name="Labutti K."/>
            <person name="Salamov A."/>
            <person name="Andreopoulos B."/>
            <person name="Baker S."/>
            <person name="Barry K."/>
            <person name="Bills G."/>
            <person name="Bluhm B."/>
            <person name="Cannon C."/>
            <person name="Castanera R."/>
            <person name="Culley D."/>
            <person name="Daum C."/>
            <person name="Ezra D."/>
            <person name="Gonzalez J."/>
            <person name="Henrissat B."/>
            <person name="Kuo A."/>
            <person name="Liang C."/>
            <person name="Lipzen A."/>
            <person name="Lutzoni F."/>
            <person name="Magnuson J."/>
            <person name="Mondo S."/>
            <person name="Nolan M."/>
            <person name="Ohm R."/>
            <person name="Pangilinan J."/>
            <person name="Park H.-J."/>
            <person name="Ramirez L."/>
            <person name="Alfaro M."/>
            <person name="Sun H."/>
            <person name="Tritt A."/>
            <person name="Yoshinaga Y."/>
            <person name="Zwiers L.-H."/>
            <person name="Turgeon B."/>
            <person name="Goodwin S."/>
            <person name="Spatafora J."/>
            <person name="Crous P."/>
            <person name="Grigoriev I."/>
        </authorList>
    </citation>
    <scope>NUCLEOTIDE SEQUENCE</scope>
    <source>
        <strain evidence="2">CBS 107.79</strain>
    </source>
</reference>
<dbReference type="EMBL" id="ML976670">
    <property type="protein sequence ID" value="KAF1975430.1"/>
    <property type="molecule type" value="Genomic_DNA"/>
</dbReference>
<gene>
    <name evidence="2" type="ORF">BU23DRAFT_579088</name>
</gene>
<protein>
    <submittedName>
        <fullName evidence="2">Uncharacterized protein</fullName>
    </submittedName>
</protein>
<organism evidence="2 3">
    <name type="scientific">Bimuria novae-zelandiae CBS 107.79</name>
    <dbReference type="NCBI Taxonomy" id="1447943"/>
    <lineage>
        <taxon>Eukaryota</taxon>
        <taxon>Fungi</taxon>
        <taxon>Dikarya</taxon>
        <taxon>Ascomycota</taxon>
        <taxon>Pezizomycotina</taxon>
        <taxon>Dothideomycetes</taxon>
        <taxon>Pleosporomycetidae</taxon>
        <taxon>Pleosporales</taxon>
        <taxon>Massarineae</taxon>
        <taxon>Didymosphaeriaceae</taxon>
        <taxon>Bimuria</taxon>
    </lineage>
</organism>
<dbReference type="Proteomes" id="UP000800036">
    <property type="component" value="Unassembled WGS sequence"/>
</dbReference>
<proteinExistence type="predicted"/>
<evidence type="ECO:0000313" key="2">
    <source>
        <dbReference type="EMBL" id="KAF1975430.1"/>
    </source>
</evidence>
<name>A0A6A5VFD3_9PLEO</name>
<accession>A0A6A5VFD3</accession>
<evidence type="ECO:0000256" key="1">
    <source>
        <dbReference type="SAM" id="MobiDB-lite"/>
    </source>
</evidence>
<evidence type="ECO:0000313" key="3">
    <source>
        <dbReference type="Proteomes" id="UP000800036"/>
    </source>
</evidence>
<sequence>MEGDPQHERGQLIALVVQHFQTLSRGPYKVDQALQAAKQADANSTPGIILGESETAWRAYYAAKKATESQHGFSGKAEFARLLNSLSTQSIELQRAFARELALAMESDASQPIEGDGDSGVRKSAKRRQQVPSSVAIQEGVHMNASLKASRTLFPIEFMDSIQRVPSSRFPDTLVADISMFLQRGHIRDHFGCQMEIGIAKEKVAFYAKKLFNMEVEGKDGVRYIRFEGGSKIEPDPCIKLRACRRDAITDVFGADVDHGFSTSPIYQRERREERAYTDGVSMTISNQEKEGGRITLFLGEWRAFDIKRNLYDKY</sequence>
<keyword evidence="3" id="KW-1185">Reference proteome</keyword>